<dbReference type="InterPro" id="IPR025510">
    <property type="entry name" value="DUF4397"/>
</dbReference>
<feature type="domain" description="DUF4397" evidence="2">
    <location>
        <begin position="111"/>
        <end position="185"/>
    </location>
</feature>
<dbReference type="STRING" id="623281.SAMN05421747_102345"/>
<dbReference type="PROSITE" id="PS51257">
    <property type="entry name" value="PROKAR_LIPOPROTEIN"/>
    <property type="match status" value="1"/>
</dbReference>
<keyword evidence="1" id="KW-1133">Transmembrane helix</keyword>
<dbReference type="AlphaFoldDB" id="A0A1I1FBS1"/>
<feature type="transmembrane region" description="Helical" evidence="1">
    <location>
        <begin position="20"/>
        <end position="40"/>
    </location>
</feature>
<evidence type="ECO:0000313" key="4">
    <source>
        <dbReference type="Proteomes" id="UP000199577"/>
    </source>
</evidence>
<evidence type="ECO:0000256" key="1">
    <source>
        <dbReference type="SAM" id="Phobius"/>
    </source>
</evidence>
<accession>A0A1I1FBS1</accession>
<evidence type="ECO:0000259" key="2">
    <source>
        <dbReference type="Pfam" id="PF14344"/>
    </source>
</evidence>
<name>A0A1I1FBS1_9SPHI</name>
<proteinExistence type="predicted"/>
<gene>
    <name evidence="3" type="ORF">SAMN05421747_102345</name>
</gene>
<sequence length="273" mass="31678">MRFRFIHVSRMEVDKNLSPIFYLLFVLGAIIIGGCSKADLIPKPEAKLSFFNGSFRLIEEVKSSYNKPAFIHLLDEYGERTKNNEARFDQIAWDVFPSGRLTIKDPLWQTFMRIDPGDYKVLFHDTDSIPLVSTDIRLNDQQRYMIYLVDSLRHWRTYVTDDNILPENGIIRLRMVHLSPDAGPICIQINKETVWCTQHYLDDSGFLTIVPKADSQRMLIEVLAADDLNKRYARYTSEFYSGHNYTAVFMGHSNQHPAHDQQADAQISIIRNN</sequence>
<protein>
    <recommendedName>
        <fullName evidence="2">DUF4397 domain-containing protein</fullName>
    </recommendedName>
</protein>
<dbReference type="EMBL" id="FOLL01000002">
    <property type="protein sequence ID" value="SFB96432.1"/>
    <property type="molecule type" value="Genomic_DNA"/>
</dbReference>
<dbReference type="Proteomes" id="UP000199577">
    <property type="component" value="Unassembled WGS sequence"/>
</dbReference>
<keyword evidence="4" id="KW-1185">Reference proteome</keyword>
<organism evidence="3 4">
    <name type="scientific">Parapedobacter composti</name>
    <dbReference type="NCBI Taxonomy" id="623281"/>
    <lineage>
        <taxon>Bacteria</taxon>
        <taxon>Pseudomonadati</taxon>
        <taxon>Bacteroidota</taxon>
        <taxon>Sphingobacteriia</taxon>
        <taxon>Sphingobacteriales</taxon>
        <taxon>Sphingobacteriaceae</taxon>
        <taxon>Parapedobacter</taxon>
    </lineage>
</organism>
<dbReference type="Pfam" id="PF14344">
    <property type="entry name" value="DUF4397"/>
    <property type="match status" value="1"/>
</dbReference>
<evidence type="ECO:0000313" key="3">
    <source>
        <dbReference type="EMBL" id="SFB96432.1"/>
    </source>
</evidence>
<keyword evidence="1" id="KW-0472">Membrane</keyword>
<reference evidence="3 4" key="1">
    <citation type="submission" date="2016-10" db="EMBL/GenBank/DDBJ databases">
        <authorList>
            <person name="de Groot N.N."/>
        </authorList>
    </citation>
    <scope>NUCLEOTIDE SEQUENCE [LARGE SCALE GENOMIC DNA]</scope>
    <source>
        <strain evidence="3 4">DSM 22900</strain>
    </source>
</reference>
<keyword evidence="1" id="KW-0812">Transmembrane</keyword>